<evidence type="ECO:0000313" key="1">
    <source>
        <dbReference type="EMBL" id="KKM79180.1"/>
    </source>
</evidence>
<dbReference type="EMBL" id="LAZR01008371">
    <property type="protein sequence ID" value="KKM79180.1"/>
    <property type="molecule type" value="Genomic_DNA"/>
</dbReference>
<gene>
    <name evidence="1" type="ORF">LCGC14_1352520</name>
</gene>
<protein>
    <submittedName>
        <fullName evidence="1">Uncharacterized protein</fullName>
    </submittedName>
</protein>
<accession>A0A0F9MR32</accession>
<proteinExistence type="predicted"/>
<dbReference type="AlphaFoldDB" id="A0A0F9MR32"/>
<sequence>MDERLLCPVCHLPTLERAEGTPMQDERFDSEPCERCEDMLLVPILELLDPR</sequence>
<comment type="caution">
    <text evidence="1">The sequence shown here is derived from an EMBL/GenBank/DDBJ whole genome shotgun (WGS) entry which is preliminary data.</text>
</comment>
<name>A0A0F9MR32_9ZZZZ</name>
<reference evidence="1" key="1">
    <citation type="journal article" date="2015" name="Nature">
        <title>Complex archaea that bridge the gap between prokaryotes and eukaryotes.</title>
        <authorList>
            <person name="Spang A."/>
            <person name="Saw J.H."/>
            <person name="Jorgensen S.L."/>
            <person name="Zaremba-Niedzwiedzka K."/>
            <person name="Martijn J."/>
            <person name="Lind A.E."/>
            <person name="van Eijk R."/>
            <person name="Schleper C."/>
            <person name="Guy L."/>
            <person name="Ettema T.J."/>
        </authorList>
    </citation>
    <scope>NUCLEOTIDE SEQUENCE</scope>
</reference>
<organism evidence="1">
    <name type="scientific">marine sediment metagenome</name>
    <dbReference type="NCBI Taxonomy" id="412755"/>
    <lineage>
        <taxon>unclassified sequences</taxon>
        <taxon>metagenomes</taxon>
        <taxon>ecological metagenomes</taxon>
    </lineage>
</organism>